<name>A0A371P7F3_9BACL</name>
<protein>
    <submittedName>
        <fullName evidence="2">Uncharacterized protein</fullName>
    </submittedName>
</protein>
<feature type="transmembrane region" description="Helical" evidence="1">
    <location>
        <begin position="119"/>
        <end position="143"/>
    </location>
</feature>
<reference evidence="2 3" key="1">
    <citation type="submission" date="2018-08" db="EMBL/GenBank/DDBJ databases">
        <title>Paenibacillus sp. M4BSY-1, whole genome shotgun sequence.</title>
        <authorList>
            <person name="Tuo L."/>
        </authorList>
    </citation>
    <scope>NUCLEOTIDE SEQUENCE [LARGE SCALE GENOMIC DNA]</scope>
    <source>
        <strain evidence="2 3">M4BSY-1</strain>
    </source>
</reference>
<comment type="caution">
    <text evidence="2">The sequence shown here is derived from an EMBL/GenBank/DDBJ whole genome shotgun (WGS) entry which is preliminary data.</text>
</comment>
<feature type="transmembrane region" description="Helical" evidence="1">
    <location>
        <begin position="223"/>
        <end position="244"/>
    </location>
</feature>
<keyword evidence="1" id="KW-1133">Transmembrane helix</keyword>
<keyword evidence="3" id="KW-1185">Reference proteome</keyword>
<evidence type="ECO:0000256" key="1">
    <source>
        <dbReference type="SAM" id="Phobius"/>
    </source>
</evidence>
<feature type="transmembrane region" description="Helical" evidence="1">
    <location>
        <begin position="51"/>
        <end position="69"/>
    </location>
</feature>
<feature type="transmembrane region" description="Helical" evidence="1">
    <location>
        <begin position="16"/>
        <end position="39"/>
    </location>
</feature>
<accession>A0A371P7F3</accession>
<gene>
    <name evidence="2" type="ORF">DX130_20490</name>
</gene>
<evidence type="ECO:0000313" key="2">
    <source>
        <dbReference type="EMBL" id="REK71386.1"/>
    </source>
</evidence>
<keyword evidence="1" id="KW-0472">Membrane</keyword>
<dbReference type="OrthoDB" id="2827528at2"/>
<dbReference type="EMBL" id="QUBQ01000005">
    <property type="protein sequence ID" value="REK71386.1"/>
    <property type="molecule type" value="Genomic_DNA"/>
</dbReference>
<dbReference type="PROSITE" id="PS51257">
    <property type="entry name" value="PROKAR_LIPOPROTEIN"/>
    <property type="match status" value="1"/>
</dbReference>
<proteinExistence type="predicted"/>
<dbReference type="Proteomes" id="UP000261905">
    <property type="component" value="Unassembled WGS sequence"/>
</dbReference>
<feature type="transmembrane region" description="Helical" evidence="1">
    <location>
        <begin position="190"/>
        <end position="211"/>
    </location>
</feature>
<feature type="transmembrane region" description="Helical" evidence="1">
    <location>
        <begin position="256"/>
        <end position="274"/>
    </location>
</feature>
<feature type="transmembrane region" description="Helical" evidence="1">
    <location>
        <begin position="81"/>
        <end position="99"/>
    </location>
</feature>
<evidence type="ECO:0000313" key="3">
    <source>
        <dbReference type="Proteomes" id="UP000261905"/>
    </source>
</evidence>
<dbReference type="AlphaFoldDB" id="A0A371P7F3"/>
<feature type="transmembrane region" description="Helical" evidence="1">
    <location>
        <begin position="155"/>
        <end position="178"/>
    </location>
</feature>
<keyword evidence="1" id="KW-0812">Transmembrane</keyword>
<sequence>MVKVTDQPLWYKGEKWMLLTGLLGIVLALACGIGVLLLGTDESPGSGMAKAVSFNVALGIFLLSTAAVSPFSGMGRKSIAFFRWSYIALALFSYFAETVQHVRGVNPRFVTDGSDLDQAIADGFGIVAMLLAVFYLFFAAAFFRKRAYQLQPSIVLSVRYAMFAVMLSFIGGICISLNGGRFIGVEGNLIWFHGLGFHALQLLPMMAWLVVKSAVTARLQRKLIHIGGTAFIGGLLAIGLQTLLERSILEWSLLPLTALAFFVVTMVSGVRAYLEVVRSRKNGRSLVG</sequence>
<organism evidence="2 3">
    <name type="scientific">Paenibacillus paeoniae</name>
    <dbReference type="NCBI Taxonomy" id="2292705"/>
    <lineage>
        <taxon>Bacteria</taxon>
        <taxon>Bacillati</taxon>
        <taxon>Bacillota</taxon>
        <taxon>Bacilli</taxon>
        <taxon>Bacillales</taxon>
        <taxon>Paenibacillaceae</taxon>
        <taxon>Paenibacillus</taxon>
    </lineage>
</organism>